<gene>
    <name evidence="8" type="ORF">C2134_18025</name>
</gene>
<evidence type="ECO:0000256" key="3">
    <source>
        <dbReference type="ARBA" id="ARBA00022448"/>
    </source>
</evidence>
<evidence type="ECO:0000313" key="8">
    <source>
        <dbReference type="EMBL" id="POA97246.1"/>
    </source>
</evidence>
<feature type="signal peptide" evidence="7">
    <location>
        <begin position="1"/>
        <end position="27"/>
    </location>
</feature>
<dbReference type="GO" id="GO:0046872">
    <property type="term" value="F:metal ion binding"/>
    <property type="evidence" value="ECO:0007669"/>
    <property type="project" value="UniProtKB-KW"/>
</dbReference>
<keyword evidence="5 7" id="KW-0732">Signal</keyword>
<evidence type="ECO:0000313" key="9">
    <source>
        <dbReference type="Proteomes" id="UP000236416"/>
    </source>
</evidence>
<dbReference type="Pfam" id="PF01297">
    <property type="entry name" value="ZnuA"/>
    <property type="match status" value="1"/>
</dbReference>
<dbReference type="AlphaFoldDB" id="A0A2K4MJH8"/>
<dbReference type="InterPro" id="IPR006128">
    <property type="entry name" value="Lipoprotein_PsaA-like"/>
</dbReference>
<dbReference type="PANTHER" id="PTHR42953">
    <property type="entry name" value="HIGH-AFFINITY ZINC UPTAKE SYSTEM PROTEIN ZNUA-RELATED"/>
    <property type="match status" value="1"/>
</dbReference>
<name>A0A2K4MJH8_9NEIS</name>
<comment type="similarity">
    <text evidence="2 6">Belongs to the bacterial solute-binding protein 9 family.</text>
</comment>
<protein>
    <submittedName>
        <fullName evidence="8">Cation ABC transporter substrate-binding protein</fullName>
    </submittedName>
</protein>
<comment type="subcellular location">
    <subcellularLocation>
        <location evidence="1">Cell envelope</location>
    </subcellularLocation>
</comment>
<dbReference type="CDD" id="cd01020">
    <property type="entry name" value="TroA_b"/>
    <property type="match status" value="1"/>
</dbReference>
<keyword evidence="9" id="KW-1185">Reference proteome</keyword>
<evidence type="ECO:0000256" key="6">
    <source>
        <dbReference type="RuleBase" id="RU003512"/>
    </source>
</evidence>
<dbReference type="GO" id="GO:0030001">
    <property type="term" value="P:metal ion transport"/>
    <property type="evidence" value="ECO:0007669"/>
    <property type="project" value="InterPro"/>
</dbReference>
<comment type="caution">
    <text evidence="8">The sequence shown here is derived from an EMBL/GenBank/DDBJ whole genome shotgun (WGS) entry which is preliminary data.</text>
</comment>
<evidence type="ECO:0000256" key="5">
    <source>
        <dbReference type="ARBA" id="ARBA00022729"/>
    </source>
</evidence>
<evidence type="ECO:0000256" key="7">
    <source>
        <dbReference type="SAM" id="SignalP"/>
    </source>
</evidence>
<dbReference type="InterPro" id="IPR050492">
    <property type="entry name" value="Bact_metal-bind_prot9"/>
</dbReference>
<evidence type="ECO:0000256" key="4">
    <source>
        <dbReference type="ARBA" id="ARBA00022723"/>
    </source>
</evidence>
<feature type="chain" id="PRO_5014429094" evidence="7">
    <location>
        <begin position="28"/>
        <end position="294"/>
    </location>
</feature>
<sequence>MEIAKMKRFPRLALVAALVCSPLLAHAAVNVVAGENFYGDVAQQIGGSHVRVTSILSNPDQDPHLFEASASTAKALSDARLVVYNGIDYDPWMEKLLSASKAPQRKTVVAGELLKRKTGDNPHLWYDPATMPAVAKAIASELESADPAHKADYDHNLQHFLASLKPLDAKVQALRGKYAGKPVTATEPVFGYMAEALGLKMRNEKFQLAVMNNTEPAASDIAAFENDLKTHAVNVLFYNSQASDQSAKRVQKVARAAKVPVVGVTETAPAGKHYQEWMLSQLNALDKALGGSGK</sequence>
<dbReference type="PRINTS" id="PR00690">
    <property type="entry name" value="ADHESNFAMILY"/>
</dbReference>
<evidence type="ECO:0000256" key="1">
    <source>
        <dbReference type="ARBA" id="ARBA00004196"/>
    </source>
</evidence>
<evidence type="ECO:0000256" key="2">
    <source>
        <dbReference type="ARBA" id="ARBA00011028"/>
    </source>
</evidence>
<dbReference type="Gene3D" id="3.40.50.1980">
    <property type="entry name" value="Nitrogenase molybdenum iron protein domain"/>
    <property type="match status" value="2"/>
</dbReference>
<dbReference type="EMBL" id="PPTF01000077">
    <property type="protein sequence ID" value="POA97246.1"/>
    <property type="molecule type" value="Genomic_DNA"/>
</dbReference>
<dbReference type="SUPFAM" id="SSF53807">
    <property type="entry name" value="Helical backbone' metal receptor"/>
    <property type="match status" value="1"/>
</dbReference>
<keyword evidence="3 6" id="KW-0813">Transport</keyword>
<dbReference type="GO" id="GO:0030313">
    <property type="term" value="C:cell envelope"/>
    <property type="evidence" value="ECO:0007669"/>
    <property type="project" value="UniProtKB-SubCell"/>
</dbReference>
<dbReference type="Proteomes" id="UP000236416">
    <property type="component" value="Unassembled WGS sequence"/>
</dbReference>
<proteinExistence type="inferred from homology"/>
<keyword evidence="4" id="KW-0479">Metal-binding</keyword>
<dbReference type="InterPro" id="IPR006127">
    <property type="entry name" value="ZnuA-like"/>
</dbReference>
<organism evidence="8 9">
    <name type="scientific">Chromobacterium sinusclupearum</name>
    <dbReference type="NCBI Taxonomy" id="2077146"/>
    <lineage>
        <taxon>Bacteria</taxon>
        <taxon>Pseudomonadati</taxon>
        <taxon>Pseudomonadota</taxon>
        <taxon>Betaproteobacteria</taxon>
        <taxon>Neisseriales</taxon>
        <taxon>Chromobacteriaceae</taxon>
        <taxon>Chromobacterium</taxon>
    </lineage>
</organism>
<dbReference type="PANTHER" id="PTHR42953:SF1">
    <property type="entry name" value="METAL-BINDING PROTEIN HI_0362-RELATED"/>
    <property type="match status" value="1"/>
</dbReference>
<accession>A0A2K4MJH8</accession>
<reference evidence="8 9" key="1">
    <citation type="submission" date="2018-01" db="EMBL/GenBank/DDBJ databases">
        <title>Genomic Sequence of Chromobacterium MWU13-2610 from wild cranberry bogs within the Cape Cod National Seashore.</title>
        <authorList>
            <person name="O'Hara-Hanley K."/>
            <person name="Soby S."/>
            <person name="Harrison A."/>
        </authorList>
    </citation>
    <scope>NUCLEOTIDE SEQUENCE [LARGE SCALE GENOMIC DNA]</scope>
    <source>
        <strain evidence="8 9">MWU13-2610</strain>
    </source>
</reference>
<dbReference type="GO" id="GO:0007155">
    <property type="term" value="P:cell adhesion"/>
    <property type="evidence" value="ECO:0007669"/>
    <property type="project" value="InterPro"/>
</dbReference>